<feature type="chain" id="PRO_5004879534" evidence="5">
    <location>
        <begin position="21"/>
        <end position="346"/>
    </location>
</feature>
<dbReference type="Pfam" id="PF00877">
    <property type="entry name" value="NLPC_P60"/>
    <property type="match status" value="1"/>
</dbReference>
<proteinExistence type="inferred from homology"/>
<sequence>MISLLAKQVTLALVWGAANALPSSNASPILDTRSVQPAYVSVAVTTLWTDPSKPRAIDEPALTNPVQMDKWLSMNVSDYSDLTTNSRTQTQALFGARVDIIGHENGWYEVALPGQATPKNALGYPGWVPAAQVSFDQEYGRLLSEKPFAKVEKAATVPLYRDHSLKSKLMEVTYDTRLPVLRETKSAIEVATPGGGSAYLSTHDASVYKSASDIPYPTSLDLINTAKLFLGLPYLWGGMSGYAVDCSGFTHTLYHSHGIDIARDADAQADFTGHGTPVAQADLQPADLMFYASNLSDASTIYHVAMYIGNGEMVEAYDSGTPVRITPARFTDEYWGAERFLKHRKI</sequence>
<keyword evidence="2" id="KW-0645">Protease</keyword>
<dbReference type="OrthoDB" id="2251794at2759"/>
<evidence type="ECO:0000256" key="3">
    <source>
        <dbReference type="ARBA" id="ARBA00022801"/>
    </source>
</evidence>
<organism evidence="7 8">
    <name type="scientific">Penicillium roqueforti (strain FM164)</name>
    <dbReference type="NCBI Taxonomy" id="1365484"/>
    <lineage>
        <taxon>Eukaryota</taxon>
        <taxon>Fungi</taxon>
        <taxon>Dikarya</taxon>
        <taxon>Ascomycota</taxon>
        <taxon>Pezizomycotina</taxon>
        <taxon>Eurotiomycetes</taxon>
        <taxon>Eurotiomycetidae</taxon>
        <taxon>Eurotiales</taxon>
        <taxon>Aspergillaceae</taxon>
        <taxon>Penicillium</taxon>
    </lineage>
</organism>
<protein>
    <submittedName>
        <fullName evidence="7">NLPC/P60 domain</fullName>
    </submittedName>
</protein>
<evidence type="ECO:0000256" key="2">
    <source>
        <dbReference type="ARBA" id="ARBA00022670"/>
    </source>
</evidence>
<dbReference type="Gene3D" id="2.30.30.40">
    <property type="entry name" value="SH3 Domains"/>
    <property type="match status" value="2"/>
</dbReference>
<keyword evidence="4" id="KW-0788">Thiol protease</keyword>
<evidence type="ECO:0000313" key="7">
    <source>
        <dbReference type="EMBL" id="CDM30343.1"/>
    </source>
</evidence>
<dbReference type="PROSITE" id="PS51935">
    <property type="entry name" value="NLPC_P60"/>
    <property type="match status" value="1"/>
</dbReference>
<keyword evidence="3" id="KW-0378">Hydrolase</keyword>
<evidence type="ECO:0000256" key="4">
    <source>
        <dbReference type="ARBA" id="ARBA00022807"/>
    </source>
</evidence>
<dbReference type="EMBL" id="HG792016">
    <property type="protein sequence ID" value="CDM30343.1"/>
    <property type="molecule type" value="Genomic_DNA"/>
</dbReference>
<dbReference type="Proteomes" id="UP000030686">
    <property type="component" value="Unassembled WGS sequence"/>
</dbReference>
<name>W6Q1C9_PENRF</name>
<dbReference type="PANTHER" id="PTHR47053:SF3">
    <property type="entry name" value="GAMMA-D-GLUTAMYL-L-LYSINE DIPEPTIDYL-PEPTIDASE"/>
    <property type="match status" value="1"/>
</dbReference>
<dbReference type="InterPro" id="IPR000064">
    <property type="entry name" value="NLP_P60_dom"/>
</dbReference>
<reference evidence="7" key="1">
    <citation type="journal article" date="2014" name="Nat. Commun.">
        <title>Multiple recent horizontal transfers of a large genomic region in cheese making fungi.</title>
        <authorList>
            <person name="Cheeseman K."/>
            <person name="Ropars J."/>
            <person name="Renault P."/>
            <person name="Dupont J."/>
            <person name="Gouzy J."/>
            <person name="Branca A."/>
            <person name="Abraham A.L."/>
            <person name="Ceppi M."/>
            <person name="Conseiller E."/>
            <person name="Debuchy R."/>
            <person name="Malagnac F."/>
            <person name="Goarin A."/>
            <person name="Silar P."/>
            <person name="Lacoste S."/>
            <person name="Sallet E."/>
            <person name="Bensimon A."/>
            <person name="Giraud T."/>
            <person name="Brygoo Y."/>
        </authorList>
    </citation>
    <scope>NUCLEOTIDE SEQUENCE [LARGE SCALE GENOMIC DNA]</scope>
    <source>
        <strain evidence="7">FM164</strain>
    </source>
</reference>
<dbReference type="Pfam" id="PF23795">
    <property type="entry name" value="SH3_YKFC_2nd"/>
    <property type="match status" value="1"/>
</dbReference>
<accession>W6Q1C9</accession>
<dbReference type="PANTHER" id="PTHR47053">
    <property type="entry name" value="MUREIN DD-ENDOPEPTIDASE MEPH-RELATED"/>
    <property type="match status" value="1"/>
</dbReference>
<evidence type="ECO:0000313" key="8">
    <source>
        <dbReference type="Proteomes" id="UP000030686"/>
    </source>
</evidence>
<dbReference type="SUPFAM" id="SSF54001">
    <property type="entry name" value="Cysteine proteinases"/>
    <property type="match status" value="1"/>
</dbReference>
<evidence type="ECO:0000256" key="1">
    <source>
        <dbReference type="ARBA" id="ARBA00007074"/>
    </source>
</evidence>
<feature type="signal peptide" evidence="5">
    <location>
        <begin position="1"/>
        <end position="20"/>
    </location>
</feature>
<keyword evidence="5" id="KW-0732">Signal</keyword>
<dbReference type="InterPro" id="IPR051202">
    <property type="entry name" value="Peptidase_C40"/>
</dbReference>
<gene>
    <name evidence="7" type="ORF">PROQFM164_S02g000492</name>
</gene>
<dbReference type="Gene3D" id="3.90.1720.10">
    <property type="entry name" value="endopeptidase domain like (from Nostoc punctiforme)"/>
    <property type="match status" value="1"/>
</dbReference>
<keyword evidence="8" id="KW-1185">Reference proteome</keyword>
<dbReference type="GO" id="GO:0006508">
    <property type="term" value="P:proteolysis"/>
    <property type="evidence" value="ECO:0007669"/>
    <property type="project" value="UniProtKB-KW"/>
</dbReference>
<dbReference type="AlphaFoldDB" id="W6Q1C9"/>
<feature type="domain" description="NlpC/P60" evidence="6">
    <location>
        <begin position="216"/>
        <end position="346"/>
    </location>
</feature>
<dbReference type="STRING" id="1365484.W6Q1C9"/>
<dbReference type="InterPro" id="IPR057812">
    <property type="entry name" value="SH3_YKFC_2nd"/>
</dbReference>
<evidence type="ECO:0000256" key="5">
    <source>
        <dbReference type="SAM" id="SignalP"/>
    </source>
</evidence>
<evidence type="ECO:0000259" key="6">
    <source>
        <dbReference type="PROSITE" id="PS51935"/>
    </source>
</evidence>
<dbReference type="OMA" id="YEEKLWL"/>
<dbReference type="InterPro" id="IPR038765">
    <property type="entry name" value="Papain-like_cys_pep_sf"/>
</dbReference>
<comment type="similarity">
    <text evidence="1">Belongs to the peptidase C40 family.</text>
</comment>
<dbReference type="GO" id="GO:0008234">
    <property type="term" value="F:cysteine-type peptidase activity"/>
    <property type="evidence" value="ECO:0007669"/>
    <property type="project" value="UniProtKB-KW"/>
</dbReference>